<dbReference type="InterPro" id="IPR023095">
    <property type="entry name" value="Ade_MeTrfase_dom_2"/>
</dbReference>
<reference evidence="9" key="1">
    <citation type="journal article" date="2013" name="Extremophiles">
        <title>Proteinivorax tanatarense gen. nov., sp. nov., an anaerobic, haloalkaliphilic, proteolytic bacterium isolated from a decaying algal bloom, and proposal of Proteinivoraceae fam. nov.</title>
        <authorList>
            <person name="Kevbrin V."/>
            <person name="Boltyanskaya Y."/>
            <person name="Zhilina T."/>
            <person name="Kolganova T."/>
            <person name="Lavrentjeva E."/>
            <person name="Kuznetsov B."/>
        </authorList>
    </citation>
    <scope>NUCLEOTIDE SEQUENCE</scope>
    <source>
        <strain evidence="9">Z-910T</strain>
    </source>
</reference>
<dbReference type="PANTHER" id="PTHR30481">
    <property type="entry name" value="DNA ADENINE METHYLASE"/>
    <property type="match status" value="1"/>
</dbReference>
<dbReference type="EMBL" id="CP158367">
    <property type="protein sequence ID" value="XBX75129.1"/>
    <property type="molecule type" value="Genomic_DNA"/>
</dbReference>
<feature type="binding site" evidence="7">
    <location>
        <position position="13"/>
    </location>
    <ligand>
        <name>S-adenosyl-L-methionine</name>
        <dbReference type="ChEBI" id="CHEBI:59789"/>
    </ligand>
</feature>
<dbReference type="Gene3D" id="3.40.50.150">
    <property type="entry name" value="Vaccinia Virus protein VP39"/>
    <property type="match status" value="1"/>
</dbReference>
<dbReference type="SUPFAM" id="SSF53335">
    <property type="entry name" value="S-adenosyl-L-methionine-dependent methyltransferases"/>
    <property type="match status" value="1"/>
</dbReference>
<reference evidence="9" key="2">
    <citation type="submission" date="2024-06" db="EMBL/GenBank/DDBJ databases">
        <authorList>
            <person name="Petrova K.O."/>
            <person name="Toshchakov S.V."/>
            <person name="Boltjanskaja Y.V."/>
            <person name="Kevbrin V."/>
        </authorList>
    </citation>
    <scope>NUCLEOTIDE SEQUENCE</scope>
    <source>
        <strain evidence="9">Z-910T</strain>
    </source>
</reference>
<dbReference type="GO" id="GO:0032259">
    <property type="term" value="P:methylation"/>
    <property type="evidence" value="ECO:0007669"/>
    <property type="project" value="UniProtKB-KW"/>
</dbReference>
<dbReference type="GO" id="GO:0006298">
    <property type="term" value="P:mismatch repair"/>
    <property type="evidence" value="ECO:0007669"/>
    <property type="project" value="TreeGrafter"/>
</dbReference>
<dbReference type="RefSeq" id="WP_350343876.1">
    <property type="nucleotide sequence ID" value="NZ_CP158367.1"/>
</dbReference>
<sequence>MTKNKLVQPPLKWVGGKRQLISEIEKSLPNKWSTYYEPFVGGGAVLFHLQPKKAVINDVNDELINFYSTVKENVEELINELKKFKNKEDFFYEVRGWDRSPAYKDLSSIKKAARLHFLNKTCYNGLYRVNNAGEFNAPFGKYKNPDFVNESVLRAINIFLNKSNVRICNCDYQDALRGIRKGAFVYFDPPYDPVSSSASFTGYSQGGFDRNEQIRLKEICDKLNKKGVKFLLSNSATDFIKELYKEYDIKIVKARRSVNSVASKRGEVEEILVKNYD</sequence>
<evidence type="ECO:0000256" key="2">
    <source>
        <dbReference type="ARBA" id="ARBA00011900"/>
    </source>
</evidence>
<comment type="similarity">
    <text evidence="1 8">Belongs to the N(4)/N(6)-methyltransferase family.</text>
</comment>
<dbReference type="GO" id="GO:0009307">
    <property type="term" value="P:DNA restriction-modification system"/>
    <property type="evidence" value="ECO:0007669"/>
    <property type="project" value="InterPro"/>
</dbReference>
<accession>A0AAU7VM42</accession>
<evidence type="ECO:0000256" key="8">
    <source>
        <dbReference type="RuleBase" id="RU361257"/>
    </source>
</evidence>
<dbReference type="InterPro" id="IPR012263">
    <property type="entry name" value="M_m6A_EcoRV"/>
</dbReference>
<feature type="binding site" evidence="7">
    <location>
        <position position="58"/>
    </location>
    <ligand>
        <name>S-adenosyl-L-methionine</name>
        <dbReference type="ChEBI" id="CHEBI:59789"/>
    </ligand>
</feature>
<dbReference type="GO" id="GO:1904047">
    <property type="term" value="F:S-adenosyl-L-methionine binding"/>
    <property type="evidence" value="ECO:0007669"/>
    <property type="project" value="TreeGrafter"/>
</dbReference>
<dbReference type="AlphaFoldDB" id="A0AAU7VM42"/>
<dbReference type="Pfam" id="PF02086">
    <property type="entry name" value="MethyltransfD12"/>
    <property type="match status" value="1"/>
</dbReference>
<dbReference type="EC" id="2.1.1.72" evidence="2 8"/>
<keyword evidence="4 8" id="KW-0808">Transferase</keyword>
<proteinExistence type="inferred from homology"/>
<dbReference type="InterPro" id="IPR012327">
    <property type="entry name" value="MeTrfase_D12"/>
</dbReference>
<evidence type="ECO:0000256" key="5">
    <source>
        <dbReference type="ARBA" id="ARBA00022691"/>
    </source>
</evidence>
<dbReference type="PRINTS" id="PR00505">
    <property type="entry name" value="D12N6MTFRASE"/>
</dbReference>
<dbReference type="InterPro" id="IPR029063">
    <property type="entry name" value="SAM-dependent_MTases_sf"/>
</dbReference>
<keyword evidence="3 8" id="KW-0489">Methyltransferase</keyword>
<dbReference type="REBASE" id="840109">
    <property type="entry name" value="M.PtaZ910TORF235P"/>
</dbReference>
<gene>
    <name evidence="9" type="ORF">PRVXT_000235</name>
</gene>
<feature type="binding site" evidence="7">
    <location>
        <position position="17"/>
    </location>
    <ligand>
        <name>S-adenosyl-L-methionine</name>
        <dbReference type="ChEBI" id="CHEBI:59789"/>
    </ligand>
</feature>
<evidence type="ECO:0000256" key="1">
    <source>
        <dbReference type="ARBA" id="ARBA00006594"/>
    </source>
</evidence>
<dbReference type="Gene3D" id="1.10.1020.10">
    <property type="entry name" value="Adenine-specific Methyltransferase, Domain 2"/>
    <property type="match status" value="1"/>
</dbReference>
<evidence type="ECO:0000313" key="9">
    <source>
        <dbReference type="EMBL" id="XBX75129.1"/>
    </source>
</evidence>
<evidence type="ECO:0000256" key="4">
    <source>
        <dbReference type="ARBA" id="ARBA00022679"/>
    </source>
</evidence>
<evidence type="ECO:0000256" key="6">
    <source>
        <dbReference type="ARBA" id="ARBA00047942"/>
    </source>
</evidence>
<feature type="binding site" evidence="7">
    <location>
        <position position="188"/>
    </location>
    <ligand>
        <name>S-adenosyl-L-methionine</name>
        <dbReference type="ChEBI" id="CHEBI:59789"/>
    </ligand>
</feature>
<dbReference type="GO" id="GO:0009007">
    <property type="term" value="F:site-specific DNA-methyltransferase (adenine-specific) activity"/>
    <property type="evidence" value="ECO:0007669"/>
    <property type="project" value="UniProtKB-UniRule"/>
</dbReference>
<protein>
    <recommendedName>
        <fullName evidence="2 8">Site-specific DNA-methyltransferase (adenine-specific)</fullName>
        <ecNumber evidence="2 8">2.1.1.72</ecNumber>
    </recommendedName>
</protein>
<dbReference type="InterPro" id="IPR002052">
    <property type="entry name" value="DNA_methylase_N6_adenine_CS"/>
</dbReference>
<comment type="catalytic activity">
    <reaction evidence="6 8">
        <text>a 2'-deoxyadenosine in DNA + S-adenosyl-L-methionine = an N(6)-methyl-2'-deoxyadenosine in DNA + S-adenosyl-L-homocysteine + H(+)</text>
        <dbReference type="Rhea" id="RHEA:15197"/>
        <dbReference type="Rhea" id="RHEA-COMP:12418"/>
        <dbReference type="Rhea" id="RHEA-COMP:12419"/>
        <dbReference type="ChEBI" id="CHEBI:15378"/>
        <dbReference type="ChEBI" id="CHEBI:57856"/>
        <dbReference type="ChEBI" id="CHEBI:59789"/>
        <dbReference type="ChEBI" id="CHEBI:90615"/>
        <dbReference type="ChEBI" id="CHEBI:90616"/>
        <dbReference type="EC" id="2.1.1.72"/>
    </reaction>
</comment>
<dbReference type="PIRSF" id="PIRSF000398">
    <property type="entry name" value="M_m6A_EcoRV"/>
    <property type="match status" value="1"/>
</dbReference>
<evidence type="ECO:0000256" key="3">
    <source>
        <dbReference type="ARBA" id="ARBA00022603"/>
    </source>
</evidence>
<evidence type="ECO:0000256" key="7">
    <source>
        <dbReference type="PIRSR" id="PIRSR000398-1"/>
    </source>
</evidence>
<dbReference type="GO" id="GO:0043565">
    <property type="term" value="F:sequence-specific DNA binding"/>
    <property type="evidence" value="ECO:0007669"/>
    <property type="project" value="TreeGrafter"/>
</dbReference>
<keyword evidence="5 8" id="KW-0949">S-adenosyl-L-methionine</keyword>
<name>A0AAU7VM42_9FIRM</name>
<dbReference type="PROSITE" id="PS00092">
    <property type="entry name" value="N6_MTASE"/>
    <property type="match status" value="1"/>
</dbReference>
<dbReference type="NCBIfam" id="TIGR00571">
    <property type="entry name" value="dam"/>
    <property type="match status" value="1"/>
</dbReference>
<organism evidence="9">
    <name type="scientific">Proteinivorax tanatarense</name>
    <dbReference type="NCBI Taxonomy" id="1260629"/>
    <lineage>
        <taxon>Bacteria</taxon>
        <taxon>Bacillati</taxon>
        <taxon>Bacillota</taxon>
        <taxon>Clostridia</taxon>
        <taxon>Eubacteriales</taxon>
        <taxon>Proteinivoracaceae</taxon>
        <taxon>Proteinivorax</taxon>
    </lineage>
</organism>
<dbReference type="PANTHER" id="PTHR30481:SF3">
    <property type="entry name" value="DNA ADENINE METHYLASE"/>
    <property type="match status" value="1"/>
</dbReference>